<sequence length="40" mass="4597">MITGYLLWSVYDMAEPVVVGNCVWEKYAGNTGRRGWYVPD</sequence>
<keyword evidence="2" id="KW-1185">Reference proteome</keyword>
<organism evidence="1 2">
    <name type="scientific">Marvinbryantia formatexigens DSM 14469</name>
    <dbReference type="NCBI Taxonomy" id="478749"/>
    <lineage>
        <taxon>Bacteria</taxon>
        <taxon>Bacillati</taxon>
        <taxon>Bacillota</taxon>
        <taxon>Clostridia</taxon>
        <taxon>Lachnospirales</taxon>
        <taxon>Lachnospiraceae</taxon>
        <taxon>Marvinbryantia</taxon>
    </lineage>
</organism>
<name>C6LEU4_9FIRM</name>
<evidence type="ECO:0000313" key="1">
    <source>
        <dbReference type="EMBL" id="EET60683.1"/>
    </source>
</evidence>
<dbReference type="AlphaFoldDB" id="C6LEU4"/>
<protein>
    <submittedName>
        <fullName evidence="1">Uncharacterized protein</fullName>
    </submittedName>
</protein>
<proteinExistence type="predicted"/>
<reference evidence="1" key="1">
    <citation type="submission" date="2009-07" db="EMBL/GenBank/DDBJ databases">
        <authorList>
            <person name="Weinstock G."/>
            <person name="Sodergren E."/>
            <person name="Clifton S."/>
            <person name="Fulton L."/>
            <person name="Fulton B."/>
            <person name="Courtney L."/>
            <person name="Fronick C."/>
            <person name="Harrison M."/>
            <person name="Strong C."/>
            <person name="Farmer C."/>
            <person name="Delahaunty K."/>
            <person name="Markovic C."/>
            <person name="Hall O."/>
            <person name="Minx P."/>
            <person name="Tomlinson C."/>
            <person name="Mitreva M."/>
            <person name="Nelson J."/>
            <person name="Hou S."/>
            <person name="Wollam A."/>
            <person name="Pepin K.H."/>
            <person name="Johnson M."/>
            <person name="Bhonagiri V."/>
            <person name="Nash W.E."/>
            <person name="Warren W."/>
            <person name="Chinwalla A."/>
            <person name="Mardis E.R."/>
            <person name="Wilson R.K."/>
        </authorList>
    </citation>
    <scope>NUCLEOTIDE SEQUENCE [LARGE SCALE GENOMIC DNA]</scope>
    <source>
        <strain evidence="1">DSM 14469</strain>
    </source>
</reference>
<gene>
    <name evidence="1" type="ORF">BRYFOR_07145</name>
</gene>
<evidence type="ECO:0000313" key="2">
    <source>
        <dbReference type="Proteomes" id="UP000005561"/>
    </source>
</evidence>
<dbReference type="Proteomes" id="UP000005561">
    <property type="component" value="Unassembled WGS sequence"/>
</dbReference>
<accession>C6LEU4</accession>
<dbReference type="EMBL" id="ACCL02000009">
    <property type="protein sequence ID" value="EET60683.1"/>
    <property type="molecule type" value="Genomic_DNA"/>
</dbReference>
<comment type="caution">
    <text evidence="1">The sequence shown here is derived from an EMBL/GenBank/DDBJ whole genome shotgun (WGS) entry which is preliminary data.</text>
</comment>